<reference evidence="2" key="1">
    <citation type="submission" date="2013-10" db="EMBL/GenBank/DDBJ databases">
        <title>Genome sequencing of Onchocerca volvulus.</title>
        <authorList>
            <person name="Cotton J."/>
            <person name="Tsai J."/>
            <person name="Stanley E."/>
            <person name="Tracey A."/>
            <person name="Holroyd N."/>
            <person name="Lustigman S."/>
            <person name="Berriman M."/>
        </authorList>
    </citation>
    <scope>NUCLEOTIDE SEQUENCE</scope>
</reference>
<protein>
    <submittedName>
        <fullName evidence="1">Uncharacterized protein</fullName>
    </submittedName>
</protein>
<dbReference type="EMBL" id="CMVM020000076">
    <property type="status" value="NOT_ANNOTATED_CDS"/>
    <property type="molecule type" value="Genomic_DNA"/>
</dbReference>
<dbReference type="AlphaFoldDB" id="A0A8R1TRA3"/>
<dbReference type="Proteomes" id="UP000024404">
    <property type="component" value="Unassembled WGS sequence"/>
</dbReference>
<name>A0A8R1TRA3_ONCVO</name>
<evidence type="ECO:0000313" key="2">
    <source>
        <dbReference type="Proteomes" id="UP000024404"/>
    </source>
</evidence>
<dbReference type="EnsemblMetazoa" id="OVOC2943.1">
    <property type="protein sequence ID" value="OVOC2943.1"/>
    <property type="gene ID" value="WBGene00239752"/>
</dbReference>
<accession>A0A8R1TRA3</accession>
<organism evidence="1 2">
    <name type="scientific">Onchocerca volvulus</name>
    <dbReference type="NCBI Taxonomy" id="6282"/>
    <lineage>
        <taxon>Eukaryota</taxon>
        <taxon>Metazoa</taxon>
        <taxon>Ecdysozoa</taxon>
        <taxon>Nematoda</taxon>
        <taxon>Chromadorea</taxon>
        <taxon>Rhabditida</taxon>
        <taxon>Spirurina</taxon>
        <taxon>Spiruromorpha</taxon>
        <taxon>Filarioidea</taxon>
        <taxon>Onchocercidae</taxon>
        <taxon>Onchocerca</taxon>
    </lineage>
</organism>
<evidence type="ECO:0000313" key="1">
    <source>
        <dbReference type="EnsemblMetazoa" id="OVOC2943.1"/>
    </source>
</evidence>
<sequence>MQLLDTAIELRFVIKPQPVLSLSSRRYQKLTRLTEEILKLIEISQITKTEISIKH</sequence>
<keyword evidence="2" id="KW-1185">Reference proteome</keyword>
<proteinExistence type="predicted"/>
<reference evidence="1" key="2">
    <citation type="submission" date="2022-06" db="UniProtKB">
        <authorList>
            <consortium name="EnsemblMetazoa"/>
        </authorList>
    </citation>
    <scope>IDENTIFICATION</scope>
</reference>